<name>A0A5J4QDE4_9EUKA</name>
<evidence type="ECO:0000313" key="2">
    <source>
        <dbReference type="EMBL" id="KAA6320016.1"/>
    </source>
</evidence>
<feature type="region of interest" description="Disordered" evidence="1">
    <location>
        <begin position="61"/>
        <end position="84"/>
    </location>
</feature>
<comment type="caution">
    <text evidence="2">The sequence shown here is derived from an EMBL/GenBank/DDBJ whole genome shotgun (WGS) entry which is preliminary data.</text>
</comment>
<dbReference type="AlphaFoldDB" id="A0A5J4QDE4"/>
<dbReference type="EMBL" id="SNRW01045680">
    <property type="protein sequence ID" value="KAA6320016.1"/>
    <property type="molecule type" value="Genomic_DNA"/>
</dbReference>
<protein>
    <submittedName>
        <fullName evidence="2">Uncharacterized protein</fullName>
    </submittedName>
</protein>
<proteinExistence type="predicted"/>
<feature type="non-terminal residue" evidence="2">
    <location>
        <position position="118"/>
    </location>
</feature>
<gene>
    <name evidence="2" type="ORF">EZS28_054745</name>
</gene>
<evidence type="ECO:0000256" key="1">
    <source>
        <dbReference type="SAM" id="MobiDB-lite"/>
    </source>
</evidence>
<accession>A0A5J4QDE4</accession>
<dbReference type="Proteomes" id="UP000324800">
    <property type="component" value="Unassembled WGS sequence"/>
</dbReference>
<organism evidence="2 3">
    <name type="scientific">Streblomastix strix</name>
    <dbReference type="NCBI Taxonomy" id="222440"/>
    <lineage>
        <taxon>Eukaryota</taxon>
        <taxon>Metamonada</taxon>
        <taxon>Preaxostyla</taxon>
        <taxon>Oxymonadida</taxon>
        <taxon>Streblomastigidae</taxon>
        <taxon>Streblomastix</taxon>
    </lineage>
</organism>
<sequence>MIAADRNVDRQMMIEIVNIQNEIQERETEREKKKDDQYMDVETLVTYLTMPLPITIAEGDKIKRDTDTVSEGNKKDLEEERKKEEDQVRCLLSDQLGERDMVNQLEMGQYFLLTTDFP</sequence>
<reference evidence="2 3" key="1">
    <citation type="submission" date="2019-03" db="EMBL/GenBank/DDBJ databases">
        <title>Single cell metagenomics reveals metabolic interactions within the superorganism composed of flagellate Streblomastix strix and complex community of Bacteroidetes bacteria on its surface.</title>
        <authorList>
            <person name="Treitli S.C."/>
            <person name="Kolisko M."/>
            <person name="Husnik F."/>
            <person name="Keeling P."/>
            <person name="Hampl V."/>
        </authorList>
    </citation>
    <scope>NUCLEOTIDE SEQUENCE [LARGE SCALE GENOMIC DNA]</scope>
    <source>
        <strain evidence="2">ST1C</strain>
    </source>
</reference>
<evidence type="ECO:0000313" key="3">
    <source>
        <dbReference type="Proteomes" id="UP000324800"/>
    </source>
</evidence>